<evidence type="ECO:0000313" key="1">
    <source>
        <dbReference type="EMBL" id="HIQ23603.1"/>
    </source>
</evidence>
<organism evidence="1 2">
    <name type="scientific">Pyrodictium delaneyi</name>
    <dbReference type="NCBI Taxonomy" id="1273541"/>
    <lineage>
        <taxon>Archaea</taxon>
        <taxon>Thermoproteota</taxon>
        <taxon>Thermoprotei</taxon>
        <taxon>Desulfurococcales</taxon>
        <taxon>Pyrodictiaceae</taxon>
        <taxon>Pyrodictium</taxon>
    </lineage>
</organism>
<proteinExistence type="predicted"/>
<comment type="caution">
    <text evidence="1">The sequence shown here is derived from an EMBL/GenBank/DDBJ whole genome shotgun (WGS) entry which is preliminary data.</text>
</comment>
<protein>
    <recommendedName>
        <fullName evidence="3">Dehydrogenase</fullName>
    </recommendedName>
</protein>
<accession>A0A832ZS87</accession>
<dbReference type="Proteomes" id="UP000600071">
    <property type="component" value="Unassembled WGS sequence"/>
</dbReference>
<dbReference type="AlphaFoldDB" id="A0A832ZS87"/>
<evidence type="ECO:0008006" key="3">
    <source>
        <dbReference type="Google" id="ProtNLM"/>
    </source>
</evidence>
<dbReference type="PANTHER" id="PTHR42685:SF20">
    <property type="entry name" value="HYDROGENASE, PUTATIVE-RELATED"/>
    <property type="match status" value="1"/>
</dbReference>
<dbReference type="InterPro" id="IPR050407">
    <property type="entry name" value="Geranylgeranyl_reductase"/>
</dbReference>
<gene>
    <name evidence="1" type="ORF">EYH50_00970</name>
</gene>
<dbReference type="EMBL" id="DQVR01000026">
    <property type="protein sequence ID" value="HIQ23603.1"/>
    <property type="molecule type" value="Genomic_DNA"/>
</dbReference>
<reference evidence="1" key="1">
    <citation type="journal article" date="2020" name="ISME J.">
        <title>Gammaproteobacteria mediating utilization of methyl-, sulfur- and petroleum organic compounds in deep ocean hydrothermal plumes.</title>
        <authorList>
            <person name="Zhou Z."/>
            <person name="Liu Y."/>
            <person name="Pan J."/>
            <person name="Cron B.R."/>
            <person name="Toner B.M."/>
            <person name="Anantharaman K."/>
            <person name="Breier J.A."/>
            <person name="Dick G.J."/>
            <person name="Li M."/>
        </authorList>
    </citation>
    <scope>NUCLEOTIDE SEQUENCE</scope>
    <source>
        <strain evidence="1">SZUA-1523</strain>
    </source>
</reference>
<dbReference type="Gene3D" id="3.50.50.60">
    <property type="entry name" value="FAD/NAD(P)-binding domain"/>
    <property type="match status" value="2"/>
</dbReference>
<dbReference type="PANTHER" id="PTHR42685">
    <property type="entry name" value="GERANYLGERANYL DIPHOSPHATE REDUCTASE"/>
    <property type="match status" value="1"/>
</dbReference>
<sequence>MSRAGVAVVGAGVAGSVFARLLVNRKVLDIIIYDMLRSYIKPCGEVVPARLVDTILPSLGVEIPKVVNRIKRFVFIVGNSIVREYESAYAIWYSIEKSSWVNRIRTNLNIVNKSVMPSKLARQYRIVVDARGPYSSKGMKILVWRAYVDNPGLDDDSVYIAMSGRELGLAWIFPHGDMLNIGGGFVGVSSPREHALRMIGKVVGKSLNPTQEAYSLVTIYPQIEYTLPGNVVKVGEAAGLIMSLGGEGIRPAVLSAAALADAIEVGEAGNVVFDLSKYIDKVKPLAREARLHSLMLKMASSLGDAGLKRLFENLDDDFIEAWLNGKLTNIQYVLKGLLALFGRKKSAKQVAG</sequence>
<dbReference type="InterPro" id="IPR036188">
    <property type="entry name" value="FAD/NAD-bd_sf"/>
</dbReference>
<dbReference type="SUPFAM" id="SSF51905">
    <property type="entry name" value="FAD/NAD(P)-binding domain"/>
    <property type="match status" value="1"/>
</dbReference>
<name>A0A832ZS87_9CREN</name>
<evidence type="ECO:0000313" key="2">
    <source>
        <dbReference type="Proteomes" id="UP000600071"/>
    </source>
</evidence>